<gene>
    <name evidence="3" type="ORF">Lbru_1653</name>
</gene>
<feature type="signal peptide" evidence="1">
    <location>
        <begin position="1"/>
        <end position="24"/>
    </location>
</feature>
<proteinExistence type="predicted"/>
<dbReference type="PATRIC" id="fig|29422.6.peg.1753"/>
<dbReference type="SUPFAM" id="SSF49764">
    <property type="entry name" value="HSP20-like chaperones"/>
    <property type="match status" value="1"/>
</dbReference>
<dbReference type="RefSeq" id="WP_058441720.1">
    <property type="nucleotide sequence ID" value="NZ_CAAAHU010000019.1"/>
</dbReference>
<evidence type="ECO:0000313" key="4">
    <source>
        <dbReference type="Proteomes" id="UP000054742"/>
    </source>
</evidence>
<evidence type="ECO:0000256" key="1">
    <source>
        <dbReference type="SAM" id="SignalP"/>
    </source>
</evidence>
<evidence type="ECO:0000259" key="2">
    <source>
        <dbReference type="Pfam" id="PF00011"/>
    </source>
</evidence>
<dbReference type="AlphaFoldDB" id="A0A0W0SKD5"/>
<organism evidence="3 4">
    <name type="scientific">Legionella brunensis</name>
    <dbReference type="NCBI Taxonomy" id="29422"/>
    <lineage>
        <taxon>Bacteria</taxon>
        <taxon>Pseudomonadati</taxon>
        <taxon>Pseudomonadota</taxon>
        <taxon>Gammaproteobacteria</taxon>
        <taxon>Legionellales</taxon>
        <taxon>Legionellaceae</taxon>
        <taxon>Legionella</taxon>
    </lineage>
</organism>
<keyword evidence="1" id="KW-0732">Signal</keyword>
<dbReference type="Proteomes" id="UP000054742">
    <property type="component" value="Unassembled WGS sequence"/>
</dbReference>
<dbReference type="InterPro" id="IPR008978">
    <property type="entry name" value="HSP20-like_chaperone"/>
</dbReference>
<feature type="domain" description="SHSP" evidence="2">
    <location>
        <begin position="101"/>
        <end position="185"/>
    </location>
</feature>
<name>A0A0W0SKD5_9GAMM</name>
<protein>
    <submittedName>
        <fullName evidence="3">Heat shock hsp20</fullName>
    </submittedName>
</protein>
<accession>A0A0W0SKD5</accession>
<reference evidence="3 4" key="1">
    <citation type="submission" date="2015-11" db="EMBL/GenBank/DDBJ databases">
        <title>Genomic analysis of 38 Legionella species identifies large and diverse effector repertoires.</title>
        <authorList>
            <person name="Burstein D."/>
            <person name="Amaro F."/>
            <person name="Zusman T."/>
            <person name="Lifshitz Z."/>
            <person name="Cohen O."/>
            <person name="Gilbert J.A."/>
            <person name="Pupko T."/>
            <person name="Shuman H.A."/>
            <person name="Segal G."/>
        </authorList>
    </citation>
    <scope>NUCLEOTIDE SEQUENCE [LARGE SCALE GENOMIC DNA]</scope>
    <source>
        <strain evidence="3 4">ATCC 43878</strain>
    </source>
</reference>
<dbReference type="Pfam" id="PF00011">
    <property type="entry name" value="HSP20"/>
    <property type="match status" value="1"/>
</dbReference>
<comment type="caution">
    <text evidence="3">The sequence shown here is derived from an EMBL/GenBank/DDBJ whole genome shotgun (WGS) entry which is preliminary data.</text>
</comment>
<keyword evidence="3" id="KW-0346">Stress response</keyword>
<keyword evidence="4" id="KW-1185">Reference proteome</keyword>
<dbReference type="Gene3D" id="2.60.40.790">
    <property type="match status" value="1"/>
</dbReference>
<dbReference type="CDD" id="cd00298">
    <property type="entry name" value="ACD_sHsps_p23-like"/>
    <property type="match status" value="1"/>
</dbReference>
<feature type="chain" id="PRO_5006912076" evidence="1">
    <location>
        <begin position="25"/>
        <end position="193"/>
    </location>
</feature>
<sequence>MKKEFILFLSCAVMLTAMGSLVNAKDRNQVQKSTNQIAFPFDNDPFFQSNDDAFNQIKIIQQAIDRLMQHQFEQINNNALYLMNSKNTLGSSQDIHMEERNNELVYTIKQPEGSDSKVDVSVKNGLLIINTHFMQKRTHSHNGSRSYSYSQHNYTQSFKLPSGYDPNSIALKTKDSDLIVTFKKQGVSNSLKI</sequence>
<dbReference type="EMBL" id="LNXV01000013">
    <property type="protein sequence ID" value="KTC83830.1"/>
    <property type="molecule type" value="Genomic_DNA"/>
</dbReference>
<dbReference type="OrthoDB" id="5637782at2"/>
<evidence type="ECO:0000313" key="3">
    <source>
        <dbReference type="EMBL" id="KTC83830.1"/>
    </source>
</evidence>
<dbReference type="STRING" id="29422.Lbru_1653"/>
<dbReference type="InterPro" id="IPR002068">
    <property type="entry name" value="A-crystallin/Hsp20_dom"/>
</dbReference>